<proteinExistence type="predicted"/>
<keyword evidence="4" id="KW-1185">Reference proteome</keyword>
<feature type="compositionally biased region" description="Low complexity" evidence="1">
    <location>
        <begin position="81"/>
        <end position="94"/>
    </location>
</feature>
<evidence type="ECO:0000313" key="4">
    <source>
        <dbReference type="Proteomes" id="UP000224634"/>
    </source>
</evidence>
<feature type="compositionally biased region" description="Polar residues" evidence="1">
    <location>
        <begin position="197"/>
        <end position="212"/>
    </location>
</feature>
<feature type="compositionally biased region" description="Polar residues" evidence="1">
    <location>
        <begin position="412"/>
        <end position="443"/>
    </location>
</feature>
<feature type="region of interest" description="Disordered" evidence="1">
    <location>
        <begin position="574"/>
        <end position="646"/>
    </location>
</feature>
<accession>A0A2B7WQU7</accession>
<evidence type="ECO:0000313" key="3">
    <source>
        <dbReference type="EMBL" id="PGG98861.1"/>
    </source>
</evidence>
<feature type="transmembrane region" description="Helical" evidence="2">
    <location>
        <begin position="783"/>
        <end position="804"/>
    </location>
</feature>
<keyword evidence="2" id="KW-0812">Transmembrane</keyword>
<dbReference type="STRING" id="1447883.A0A2B7WQU7"/>
<organism evidence="3 4">
    <name type="scientific">Polytolypa hystricis (strain UAMH7299)</name>
    <dbReference type="NCBI Taxonomy" id="1447883"/>
    <lineage>
        <taxon>Eukaryota</taxon>
        <taxon>Fungi</taxon>
        <taxon>Dikarya</taxon>
        <taxon>Ascomycota</taxon>
        <taxon>Pezizomycotina</taxon>
        <taxon>Eurotiomycetes</taxon>
        <taxon>Eurotiomycetidae</taxon>
        <taxon>Onygenales</taxon>
        <taxon>Onygenales incertae sedis</taxon>
        <taxon>Polytolypa</taxon>
    </lineage>
</organism>
<gene>
    <name evidence="3" type="ORF">AJ80_09443</name>
</gene>
<reference evidence="3 4" key="1">
    <citation type="submission" date="2017-10" db="EMBL/GenBank/DDBJ databases">
        <title>Comparative genomics in systemic dimorphic fungi from Ajellomycetaceae.</title>
        <authorList>
            <person name="Munoz J.F."/>
            <person name="Mcewen J.G."/>
            <person name="Clay O.K."/>
            <person name="Cuomo C.A."/>
        </authorList>
    </citation>
    <scope>NUCLEOTIDE SEQUENCE [LARGE SCALE GENOMIC DNA]</scope>
    <source>
        <strain evidence="3 4">UAMH7299</strain>
    </source>
</reference>
<keyword evidence="2" id="KW-1133">Transmembrane helix</keyword>
<dbReference type="Proteomes" id="UP000224634">
    <property type="component" value="Unassembled WGS sequence"/>
</dbReference>
<feature type="compositionally biased region" description="Low complexity" evidence="1">
    <location>
        <begin position="387"/>
        <end position="400"/>
    </location>
</feature>
<feature type="compositionally biased region" description="Pro residues" evidence="1">
    <location>
        <begin position="625"/>
        <end position="644"/>
    </location>
</feature>
<feature type="transmembrane region" description="Helical" evidence="2">
    <location>
        <begin position="719"/>
        <end position="740"/>
    </location>
</feature>
<feature type="compositionally biased region" description="Low complexity" evidence="1">
    <location>
        <begin position="528"/>
        <end position="551"/>
    </location>
</feature>
<name>A0A2B7WQU7_POLH7</name>
<feature type="compositionally biased region" description="Polar residues" evidence="1">
    <location>
        <begin position="154"/>
        <end position="164"/>
    </location>
</feature>
<feature type="compositionally biased region" description="Basic residues" evidence="1">
    <location>
        <begin position="12"/>
        <end position="23"/>
    </location>
</feature>
<comment type="caution">
    <text evidence="3">The sequence shown here is derived from an EMBL/GenBank/DDBJ whole genome shotgun (WGS) entry which is preliminary data.</text>
</comment>
<sequence length="810" mass="87243">MSSNIPPLSPTPKRRVLHERSRSHSNQIPPAATLRLVLDQESDDETDVYSVTPFPTKPEHVLIPTSGNTKGLLLSPGRAVSDSTSGPTTSGRSSLDNVAPHSLPDHDDGNLSELSSTLHGANSSSAGWDDAPNSSRTTIPHAETPPSFEHQEQQVEAESTLGSDRTSEDSVIALPPTIKAVPPDSSIFGSPPPDASQAGSPSSETSSPNLFPTSVTSSPNFVALNSASSSPNIIPTGASSSPNLVALHSSSSSPNIIPTGVSSSPNFVALNSSSPNLVPVGSSSPTVVQVAHSDSSLYTSNSVGTARRYFRTALQNRASSADEPSDQASTPSGSFASSPPNPALRSYQSTSSFALPPARPSNPVLRSSQSVSSFAVSPRESWHGRSHTSSTSSQSTSSTTDAQSDLPVQYPTIRSPTASTSWANSADTSLIASPSSPQSMTDRTSGRWHPHLSTVPSEWSQERLQSIPSPSVGDEHTDGSWPRGGYKARTASRQSIWIVDESEIEESGDHLTHLRSPPPLRHKTSGTLSNRSSGSRLDSLRSLGRPGSSGSTFSSVIPGWARIYYRSGVPEHQLSPSYTPSLVESSRPSSPRDPRFISPNPLNLTRPRTRPYEPTHLEPTRPEPTRPVPPPLPIQSPNPSPVPAPLAVHPIDPRSHWIAEPEPEMQEITLYSTDEQLPSSWSPHLYHDKRSNPARRSRWKAPSLDESAESLFGRRNIQVYAFCLGFLFPLAWLIASFLPLPPNVTNLNEQATSQHVDHQHAFRSRVVLVEELRRENARWWRNLNRCMTPVGLSIIAVVITLSVLGTQNRL</sequence>
<keyword evidence="2" id="KW-0472">Membrane</keyword>
<feature type="compositionally biased region" description="Polar residues" evidence="1">
    <location>
        <begin position="454"/>
        <end position="469"/>
    </location>
</feature>
<dbReference type="OrthoDB" id="4153178at2759"/>
<evidence type="ECO:0000256" key="2">
    <source>
        <dbReference type="SAM" id="Phobius"/>
    </source>
</evidence>
<protein>
    <recommendedName>
        <fullName evidence="5">Serine-rich protein</fullName>
    </recommendedName>
</protein>
<feature type="region of interest" description="Disordered" evidence="1">
    <location>
        <begin position="508"/>
        <end position="552"/>
    </location>
</feature>
<feature type="region of interest" description="Disordered" evidence="1">
    <location>
        <begin position="315"/>
        <end position="487"/>
    </location>
</feature>
<evidence type="ECO:0000256" key="1">
    <source>
        <dbReference type="SAM" id="MobiDB-lite"/>
    </source>
</evidence>
<feature type="compositionally biased region" description="Low complexity" evidence="1">
    <location>
        <begin position="361"/>
        <end position="377"/>
    </location>
</feature>
<feature type="compositionally biased region" description="Polar residues" evidence="1">
    <location>
        <begin position="326"/>
        <end position="338"/>
    </location>
</feature>
<dbReference type="AlphaFoldDB" id="A0A2B7WQU7"/>
<feature type="compositionally biased region" description="Basic and acidic residues" evidence="1">
    <location>
        <begin position="610"/>
        <end position="624"/>
    </location>
</feature>
<feature type="region of interest" description="Disordered" evidence="1">
    <location>
        <begin position="1"/>
        <end position="212"/>
    </location>
</feature>
<feature type="compositionally biased region" description="Polar residues" evidence="1">
    <location>
        <begin position="574"/>
        <end position="584"/>
    </location>
</feature>
<evidence type="ECO:0008006" key="5">
    <source>
        <dbReference type="Google" id="ProtNLM"/>
    </source>
</evidence>
<feature type="compositionally biased region" description="Polar residues" evidence="1">
    <location>
        <begin position="112"/>
        <end position="138"/>
    </location>
</feature>
<dbReference type="EMBL" id="PDNA01000282">
    <property type="protein sequence ID" value="PGG98861.1"/>
    <property type="molecule type" value="Genomic_DNA"/>
</dbReference>